<feature type="domain" description="TRAM" evidence="14">
    <location>
        <begin position="10"/>
        <end position="69"/>
    </location>
</feature>
<dbReference type="OrthoDB" id="9804590at2"/>
<dbReference type="PROSITE" id="PS01230">
    <property type="entry name" value="TRMA_1"/>
    <property type="match status" value="1"/>
</dbReference>
<dbReference type="CDD" id="cd02440">
    <property type="entry name" value="AdoMet_MTases"/>
    <property type="match status" value="1"/>
</dbReference>
<keyword evidence="8 11" id="KW-0411">Iron-sulfur</keyword>
<dbReference type="EC" id="2.1.1.190" evidence="11"/>
<dbReference type="InterPro" id="IPR029063">
    <property type="entry name" value="SAM-dependent_MTases_sf"/>
</dbReference>
<feature type="binding site" evidence="11">
    <location>
        <position position="88"/>
    </location>
    <ligand>
        <name>[4Fe-4S] cluster</name>
        <dbReference type="ChEBI" id="CHEBI:49883"/>
    </ligand>
</feature>
<dbReference type="PROSITE" id="PS51687">
    <property type="entry name" value="SAM_MT_RNA_M5U"/>
    <property type="match status" value="1"/>
</dbReference>
<feature type="binding site" evidence="11 12">
    <location>
        <position position="370"/>
    </location>
    <ligand>
        <name>S-adenosyl-L-methionine</name>
        <dbReference type="ChEBI" id="CHEBI:59789"/>
    </ligand>
</feature>
<dbReference type="FunFam" id="2.40.50.140:FF:000097">
    <property type="entry name" value="23S rRNA (uracil(1939)-C(5))-methyltransferase RlmD"/>
    <property type="match status" value="1"/>
</dbReference>
<feature type="binding site" evidence="11">
    <location>
        <position position="349"/>
    </location>
    <ligand>
        <name>S-adenosyl-L-methionine</name>
        <dbReference type="ChEBI" id="CHEBI:59789"/>
    </ligand>
</feature>
<evidence type="ECO:0000256" key="3">
    <source>
        <dbReference type="ARBA" id="ARBA00022603"/>
    </source>
</evidence>
<dbReference type="Gene3D" id="2.40.50.140">
    <property type="entry name" value="Nucleic acid-binding proteins"/>
    <property type="match status" value="1"/>
</dbReference>
<dbReference type="GO" id="GO:0070041">
    <property type="term" value="F:rRNA (uridine-C5-)-methyltransferase activity"/>
    <property type="evidence" value="ECO:0007669"/>
    <property type="project" value="UniProtKB-UniRule"/>
</dbReference>
<dbReference type="Gene3D" id="3.40.50.150">
    <property type="entry name" value="Vaccinia Virus protein VP39"/>
    <property type="match status" value="1"/>
</dbReference>
<keyword evidence="1 11" id="KW-0004">4Fe-4S</keyword>
<sequence>MARIFQPKKKTQLNTRHQSVLVERLDHQGAGIAYLKKKPLFIDGALPNEEVVTQLVEEKSKFARGKLIKILKPSEARVTPFCPYYDECGGCDLQHLDYDQQLTYKQQTLRQLMRKFAGSDIELDAPVLGEGLGYRRRARVSLFVDKKTRQLQFGFRKKQSKHITQVTDCAVLAPALNTLLPEIYAILKTFKKPEQLGHVELVLGDNGPCITLRHMSKLTELEVNALRELAKRHQASLYLMPKADQLDLIEGQPPFYQEAGVKVPFTPNNFIQVNQAINRQMVEQAILWLDPQSSDRVLDLFCGLGNFSLPIAKLVQQVVGVEGVADMVDKAANNALLNQINNAQFYHANLEQDFEGQDWANAHFDKILLDPARAGASGIVDQVSQFGAQRVVYVSCNPATLARDSQSLLEQGYKLTRLGMLDMFPHTSHLESMALFEKIDA</sequence>
<evidence type="ECO:0000256" key="11">
    <source>
        <dbReference type="HAMAP-Rule" id="MF_01010"/>
    </source>
</evidence>
<evidence type="ECO:0000256" key="2">
    <source>
        <dbReference type="ARBA" id="ARBA00022552"/>
    </source>
</evidence>
<keyword evidence="4 11" id="KW-0808">Transferase</keyword>
<protein>
    <recommendedName>
        <fullName evidence="11">23S rRNA (uracil(1939)-C(5))-methyltransferase RlmD</fullName>
        <ecNumber evidence="11">2.1.1.190</ecNumber>
    </recommendedName>
    <alternativeName>
        <fullName evidence="11">23S rRNA(m5U1939)-methyltransferase</fullName>
    </alternativeName>
</protein>
<evidence type="ECO:0000256" key="9">
    <source>
        <dbReference type="ARBA" id="ARBA00052756"/>
    </source>
</evidence>
<feature type="binding site" evidence="11 12">
    <location>
        <position position="322"/>
    </location>
    <ligand>
        <name>S-adenosyl-L-methionine</name>
        <dbReference type="ChEBI" id="CHEBI:59789"/>
    </ligand>
</feature>
<proteinExistence type="inferred from homology"/>
<dbReference type="InterPro" id="IPR030391">
    <property type="entry name" value="MeTrfase_TrmA_CS"/>
</dbReference>
<comment type="catalytic activity">
    <reaction evidence="9 11">
        <text>uridine(1939) in 23S rRNA + S-adenosyl-L-methionine = 5-methyluridine(1939) in 23S rRNA + S-adenosyl-L-homocysteine + H(+)</text>
        <dbReference type="Rhea" id="RHEA:42908"/>
        <dbReference type="Rhea" id="RHEA-COMP:10278"/>
        <dbReference type="Rhea" id="RHEA-COMP:10279"/>
        <dbReference type="ChEBI" id="CHEBI:15378"/>
        <dbReference type="ChEBI" id="CHEBI:57856"/>
        <dbReference type="ChEBI" id="CHEBI:59789"/>
        <dbReference type="ChEBI" id="CHEBI:65315"/>
        <dbReference type="ChEBI" id="CHEBI:74447"/>
        <dbReference type="EC" id="2.1.1.190"/>
    </reaction>
</comment>
<dbReference type="NCBIfam" id="TIGR00479">
    <property type="entry name" value="rumA"/>
    <property type="match status" value="1"/>
</dbReference>
<feature type="active site" description="Nucleophile" evidence="11 12">
    <location>
        <position position="396"/>
    </location>
</feature>
<dbReference type="SUPFAM" id="SSF53335">
    <property type="entry name" value="S-adenosyl-L-methionine-dependent methyltransferases"/>
    <property type="match status" value="1"/>
</dbReference>
<dbReference type="FunFam" id="3.40.50.150:FF:000009">
    <property type="entry name" value="23S rRNA (Uracil(1939)-C(5))-methyltransferase RlmD"/>
    <property type="match status" value="1"/>
</dbReference>
<evidence type="ECO:0000256" key="12">
    <source>
        <dbReference type="PROSITE-ProRule" id="PRU01024"/>
    </source>
</evidence>
<feature type="binding site" evidence="11">
    <location>
        <position position="169"/>
    </location>
    <ligand>
        <name>[4Fe-4S] cluster</name>
        <dbReference type="ChEBI" id="CHEBI:49883"/>
    </ligand>
</feature>
<dbReference type="Pfam" id="PF05958">
    <property type="entry name" value="tRNA_U5-meth_tr"/>
    <property type="match status" value="1"/>
</dbReference>
<reference evidence="15 16" key="1">
    <citation type="submission" date="2015-01" db="EMBL/GenBank/DDBJ databases">
        <title>Draft genome of Vibrio mytili type strain CAIM 528.</title>
        <authorList>
            <person name="Gonzalez-Castillo A."/>
            <person name="Gomez-Gil B."/>
            <person name="Enciso-Ibarra J."/>
        </authorList>
    </citation>
    <scope>NUCLEOTIDE SEQUENCE [LARGE SCALE GENOMIC DNA]</scope>
    <source>
        <strain evidence="15 16">CAIM 528</strain>
    </source>
</reference>
<dbReference type="AlphaFoldDB" id="A0A0C3IE82"/>
<dbReference type="GO" id="GO:0003723">
    <property type="term" value="F:RNA binding"/>
    <property type="evidence" value="ECO:0007669"/>
    <property type="project" value="InterPro"/>
</dbReference>
<feature type="binding site" evidence="11 12">
    <location>
        <position position="301"/>
    </location>
    <ligand>
        <name>S-adenosyl-L-methionine</name>
        <dbReference type="ChEBI" id="CHEBI:59789"/>
    </ligand>
</feature>
<evidence type="ECO:0000313" key="15">
    <source>
        <dbReference type="EMBL" id="KIN12637.1"/>
    </source>
</evidence>
<dbReference type="PANTHER" id="PTHR11061:SF49">
    <property type="entry name" value="23S RRNA (URACIL(1939)-C(5))-METHYLTRANSFERASE RLMD"/>
    <property type="match status" value="1"/>
</dbReference>
<dbReference type="PROSITE" id="PS01231">
    <property type="entry name" value="TRMA_2"/>
    <property type="match status" value="1"/>
</dbReference>
<dbReference type="NCBIfam" id="NF009639">
    <property type="entry name" value="PRK13168.1"/>
    <property type="match status" value="1"/>
</dbReference>
<feature type="binding site" evidence="11 12">
    <location>
        <position position="272"/>
    </location>
    <ligand>
        <name>S-adenosyl-L-methionine</name>
        <dbReference type="ChEBI" id="CHEBI:59789"/>
    </ligand>
</feature>
<dbReference type="InterPro" id="IPR030390">
    <property type="entry name" value="MeTrfase_TrmA_AS"/>
</dbReference>
<evidence type="ECO:0000256" key="13">
    <source>
        <dbReference type="PROSITE-ProRule" id="PRU10015"/>
    </source>
</evidence>
<keyword evidence="3 11" id="KW-0489">Methyltransferase</keyword>
<gene>
    <name evidence="15" type="primary">rumA</name>
    <name evidence="11" type="synonym">rlmD</name>
    <name evidence="15" type="ORF">SU60_00560</name>
</gene>
<dbReference type="Gene3D" id="2.40.50.1070">
    <property type="match status" value="1"/>
</dbReference>
<dbReference type="InterPro" id="IPR001566">
    <property type="entry name" value="23S_rRNA_MeTrfase_RlmD"/>
</dbReference>
<comment type="function">
    <text evidence="10 11">Catalyzes the formation of 5-methyl-uridine at position 1939 (m5U1939) in 23S rRNA.</text>
</comment>
<name>A0A0C3IE82_9VIBR</name>
<dbReference type="RefSeq" id="WP_041153847.1">
    <property type="nucleotide sequence ID" value="NZ_CBCRVP010000019.1"/>
</dbReference>
<dbReference type="SUPFAM" id="SSF50249">
    <property type="entry name" value="Nucleic acid-binding proteins"/>
    <property type="match status" value="1"/>
</dbReference>
<dbReference type="PROSITE" id="PS50926">
    <property type="entry name" value="TRAM"/>
    <property type="match status" value="1"/>
</dbReference>
<comment type="caution">
    <text evidence="15">The sequence shown here is derived from an EMBL/GenBank/DDBJ whole genome shotgun (WGS) entry which is preliminary data.</text>
</comment>
<feature type="binding site" evidence="11">
    <location>
        <position position="306"/>
    </location>
    <ligand>
        <name>S-adenosyl-L-methionine</name>
        <dbReference type="ChEBI" id="CHEBI:59789"/>
    </ligand>
</feature>
<evidence type="ECO:0000256" key="7">
    <source>
        <dbReference type="ARBA" id="ARBA00023004"/>
    </source>
</evidence>
<evidence type="ECO:0000256" key="10">
    <source>
        <dbReference type="ARBA" id="ARBA00059995"/>
    </source>
</evidence>
<dbReference type="Proteomes" id="UP000031977">
    <property type="component" value="Unassembled WGS sequence"/>
</dbReference>
<evidence type="ECO:0000256" key="6">
    <source>
        <dbReference type="ARBA" id="ARBA00022723"/>
    </source>
</evidence>
<keyword evidence="2 11" id="KW-0698">rRNA processing</keyword>
<feature type="active site" evidence="13">
    <location>
        <position position="396"/>
    </location>
</feature>
<keyword evidence="7 11" id="KW-0408">Iron</keyword>
<dbReference type="Pfam" id="PF01938">
    <property type="entry name" value="TRAM"/>
    <property type="match status" value="1"/>
</dbReference>
<keyword evidence="6 11" id="KW-0479">Metal-binding</keyword>
<dbReference type="GO" id="GO:0070475">
    <property type="term" value="P:rRNA base methylation"/>
    <property type="evidence" value="ECO:0007669"/>
    <property type="project" value="TreeGrafter"/>
</dbReference>
<organism evidence="15 16">
    <name type="scientific">Vibrio mytili</name>
    <dbReference type="NCBI Taxonomy" id="50718"/>
    <lineage>
        <taxon>Bacteria</taxon>
        <taxon>Pseudomonadati</taxon>
        <taxon>Pseudomonadota</taxon>
        <taxon>Gammaproteobacteria</taxon>
        <taxon>Vibrionales</taxon>
        <taxon>Vibrionaceae</taxon>
        <taxon>Vibrio</taxon>
    </lineage>
</organism>
<evidence type="ECO:0000256" key="8">
    <source>
        <dbReference type="ARBA" id="ARBA00023014"/>
    </source>
</evidence>
<feature type="binding site" evidence="11">
    <location>
        <position position="91"/>
    </location>
    <ligand>
        <name>[4Fe-4S] cluster</name>
        <dbReference type="ChEBI" id="CHEBI:49883"/>
    </ligand>
</feature>
<evidence type="ECO:0000313" key="16">
    <source>
        <dbReference type="Proteomes" id="UP000031977"/>
    </source>
</evidence>
<accession>A0A0C3IE82</accession>
<dbReference type="InterPro" id="IPR012340">
    <property type="entry name" value="NA-bd_OB-fold"/>
</dbReference>
<feature type="binding site" evidence="11">
    <location>
        <position position="82"/>
    </location>
    <ligand>
        <name>[4Fe-4S] cluster</name>
        <dbReference type="ChEBI" id="CHEBI:49883"/>
    </ligand>
</feature>
<dbReference type="PANTHER" id="PTHR11061">
    <property type="entry name" value="RNA M5U METHYLTRANSFERASE"/>
    <property type="match status" value="1"/>
</dbReference>
<dbReference type="InterPro" id="IPR010280">
    <property type="entry name" value="U5_MeTrfase_fam"/>
</dbReference>
<evidence type="ECO:0000256" key="5">
    <source>
        <dbReference type="ARBA" id="ARBA00022691"/>
    </source>
</evidence>
<keyword evidence="5 11" id="KW-0949">S-adenosyl-L-methionine</keyword>
<dbReference type="EMBL" id="JXOK01000003">
    <property type="protein sequence ID" value="KIN12637.1"/>
    <property type="molecule type" value="Genomic_DNA"/>
</dbReference>
<dbReference type="GO" id="GO:0051539">
    <property type="term" value="F:4 iron, 4 sulfur cluster binding"/>
    <property type="evidence" value="ECO:0007669"/>
    <property type="project" value="UniProtKB-KW"/>
</dbReference>
<dbReference type="InterPro" id="IPR002792">
    <property type="entry name" value="TRAM_dom"/>
</dbReference>
<comment type="similarity">
    <text evidence="11">Belongs to the class I-like SAM-binding methyltransferase superfamily. RNA M5U methyltransferase family. RlmD subfamily.</text>
</comment>
<evidence type="ECO:0000259" key="14">
    <source>
        <dbReference type="PROSITE" id="PS50926"/>
    </source>
</evidence>
<dbReference type="GO" id="GO:0005506">
    <property type="term" value="F:iron ion binding"/>
    <property type="evidence" value="ECO:0007669"/>
    <property type="project" value="UniProtKB-UniRule"/>
</dbReference>
<evidence type="ECO:0000256" key="4">
    <source>
        <dbReference type="ARBA" id="ARBA00022679"/>
    </source>
</evidence>
<dbReference type="STRING" id="50718.SU60_00560"/>
<keyword evidence="16" id="KW-1185">Reference proteome</keyword>
<dbReference type="HAMAP" id="MF_01010">
    <property type="entry name" value="23SrRNA_methyltr_RlmD"/>
    <property type="match status" value="1"/>
</dbReference>
<evidence type="ECO:0000256" key="1">
    <source>
        <dbReference type="ARBA" id="ARBA00022485"/>
    </source>
</evidence>